<evidence type="ECO:0000256" key="1">
    <source>
        <dbReference type="ARBA" id="ARBA00004123"/>
    </source>
</evidence>
<feature type="compositionally biased region" description="Basic and acidic residues" evidence="7">
    <location>
        <begin position="764"/>
        <end position="775"/>
    </location>
</feature>
<comment type="similarity">
    <text evidence="3">Belongs to the TPX2 family.</text>
</comment>
<evidence type="ECO:0000256" key="4">
    <source>
        <dbReference type="ARBA" id="ARBA00022490"/>
    </source>
</evidence>
<keyword evidence="10" id="KW-1185">Reference proteome</keyword>
<dbReference type="PANTHER" id="PTHR14326:SF44">
    <property type="entry name" value="TARGETING PROTEIN FOR XKLP2"/>
    <property type="match status" value="1"/>
</dbReference>
<feature type="region of interest" description="Disordered" evidence="7">
    <location>
        <begin position="188"/>
        <end position="218"/>
    </location>
</feature>
<feature type="compositionally biased region" description="Basic residues" evidence="7">
    <location>
        <begin position="405"/>
        <end position="420"/>
    </location>
</feature>
<feature type="compositionally biased region" description="Low complexity" evidence="7">
    <location>
        <begin position="343"/>
        <end position="354"/>
    </location>
</feature>
<feature type="compositionally biased region" description="Basic and acidic residues" evidence="7">
    <location>
        <begin position="745"/>
        <end position="756"/>
    </location>
</feature>
<evidence type="ECO:0000259" key="8">
    <source>
        <dbReference type="Pfam" id="PF06886"/>
    </source>
</evidence>
<reference evidence="11" key="1">
    <citation type="submission" date="2025-08" db="UniProtKB">
        <authorList>
            <consortium name="RefSeq"/>
        </authorList>
    </citation>
    <scope>IDENTIFICATION</scope>
    <source>
        <tissue evidence="11">Testes</tissue>
    </source>
</reference>
<feature type="region of interest" description="Disordered" evidence="7">
    <location>
        <begin position="743"/>
        <end position="775"/>
    </location>
</feature>
<dbReference type="PANTHER" id="PTHR14326">
    <property type="entry name" value="TARGETING PROTEIN FOR XKLP2"/>
    <property type="match status" value="1"/>
</dbReference>
<proteinExistence type="inferred from homology"/>
<keyword evidence="5" id="KW-0206">Cytoskeleton</keyword>
<dbReference type="Pfam" id="PF06886">
    <property type="entry name" value="TPX2"/>
    <property type="match status" value="1"/>
</dbReference>
<dbReference type="Pfam" id="PF12214">
    <property type="entry name" value="TPX2_importin"/>
    <property type="match status" value="1"/>
</dbReference>
<evidence type="ECO:0000313" key="11">
    <source>
        <dbReference type="RefSeq" id="XP_006812735.1"/>
    </source>
</evidence>
<feature type="region of interest" description="Disordered" evidence="7">
    <location>
        <begin position="146"/>
        <end position="166"/>
    </location>
</feature>
<keyword evidence="6" id="KW-0539">Nucleus</keyword>
<name>A0ABM0LY94_SACKO</name>
<evidence type="ECO:0000256" key="2">
    <source>
        <dbReference type="ARBA" id="ARBA00004186"/>
    </source>
</evidence>
<dbReference type="InterPro" id="IPR009675">
    <property type="entry name" value="TPX2_fam"/>
</dbReference>
<keyword evidence="4" id="KW-0963">Cytoplasm</keyword>
<evidence type="ECO:0000256" key="6">
    <source>
        <dbReference type="ARBA" id="ARBA00023242"/>
    </source>
</evidence>
<evidence type="ECO:0000313" key="10">
    <source>
        <dbReference type="Proteomes" id="UP000694865"/>
    </source>
</evidence>
<feature type="region of interest" description="Disordered" evidence="7">
    <location>
        <begin position="400"/>
        <end position="423"/>
    </location>
</feature>
<comment type="subcellular location">
    <subcellularLocation>
        <location evidence="2">Cytoplasm</location>
        <location evidence="2">Cytoskeleton</location>
        <location evidence="2">Spindle</location>
    </subcellularLocation>
    <subcellularLocation>
        <location evidence="1">Nucleus</location>
    </subcellularLocation>
</comment>
<feature type="compositionally biased region" description="Acidic residues" evidence="7">
    <location>
        <begin position="88"/>
        <end position="109"/>
    </location>
</feature>
<dbReference type="GeneID" id="100367913"/>
<evidence type="ECO:0000256" key="5">
    <source>
        <dbReference type="ARBA" id="ARBA00023212"/>
    </source>
</evidence>
<gene>
    <name evidence="11" type="primary">LOC100367913</name>
</gene>
<feature type="compositionally biased region" description="Polar residues" evidence="7">
    <location>
        <begin position="200"/>
        <end position="209"/>
    </location>
</feature>
<evidence type="ECO:0000259" key="9">
    <source>
        <dbReference type="Pfam" id="PF12214"/>
    </source>
</evidence>
<dbReference type="InterPro" id="IPR027329">
    <property type="entry name" value="TPX2_C"/>
</dbReference>
<feature type="compositionally biased region" description="Basic and acidic residues" evidence="7">
    <location>
        <begin position="149"/>
        <end position="161"/>
    </location>
</feature>
<dbReference type="InterPro" id="IPR027330">
    <property type="entry name" value="TPX2_central_dom"/>
</dbReference>
<organism evidence="10 11">
    <name type="scientific">Saccoglossus kowalevskii</name>
    <name type="common">Acorn worm</name>
    <dbReference type="NCBI Taxonomy" id="10224"/>
    <lineage>
        <taxon>Eukaryota</taxon>
        <taxon>Metazoa</taxon>
        <taxon>Hemichordata</taxon>
        <taxon>Enteropneusta</taxon>
        <taxon>Harrimaniidae</taxon>
        <taxon>Saccoglossus</taxon>
    </lineage>
</organism>
<dbReference type="RefSeq" id="XP_006812735.1">
    <property type="nucleotide sequence ID" value="XM_006812672.1"/>
</dbReference>
<accession>A0ABM0LY94</accession>
<feature type="domain" description="TPX2 C-terminal" evidence="8">
    <location>
        <begin position="683"/>
        <end position="756"/>
    </location>
</feature>
<feature type="domain" description="TPX2 central" evidence="9">
    <location>
        <begin position="423"/>
        <end position="528"/>
    </location>
</feature>
<feature type="region of interest" description="Disordered" evidence="7">
    <location>
        <begin position="318"/>
        <end position="366"/>
    </location>
</feature>
<evidence type="ECO:0000256" key="7">
    <source>
        <dbReference type="SAM" id="MobiDB-lite"/>
    </source>
</evidence>
<feature type="region of interest" description="Disordered" evidence="7">
    <location>
        <begin position="82"/>
        <end position="129"/>
    </location>
</feature>
<sequence>MSKNTNGPEWEYNAPQFVDFTGPMDVTDNADEYFNFDHENGVPVRFSMHSNQLSEVKNNLDVSLPYISPNKNDTEYNITACNTTNPESIEDNNDVDTEFENNNTDEENMFADKDGKRNSEKDNESEESDVFTVKIPKNLATSLTAWNSKTEDKRKSLENKNRQVLRQKARQQYIQKSTKKISISSQISNKTKPMIRKPVTAQSDTSQEPASKKTKKETNIVHKSPVVKKIRLTKPSTPSCLKRNFSKPGSQILKSSEELEMEKIAEMRHQLAQKRKQAMESKKMAESGQGCGPMRSEHKTTKPMEFHFATDERIKTHGMETRSDTKSSNFVSGLRNHPASPVSSGTCGKNSSSSVHDPKKGPTKVRPFHLHESRKRKIDEGHEEYKSTAVLMREFQTRTPERFKTKPKSKGTTPMRKRRSTPSLTVAKTPCFETKSRKRSYVVMSAAEKEEQEIEEMKAYKFKAHPVNYRILNEKEKTKKTESKPATQAVGFSDEINERLLNKPVRKAKEEEKFHFHAKPVPAKILDHPVEEEKSRIIHVKRPPQMGVPFTVQTEHRHIDVVPFSFEERDKSKQSEKAARIREMLEEEERARQFKAQPLPNLSLCLGVPAKKAKETTTAKPFHLAADERGAKKAEEWTHKVEEDLKNELALSSAFKAQPSSVLYQKPFIPEKTNKALIDIAPFDLNTERRSFDRKMFEDAKKSKEREAIAIKLRREKENDEMELEAVAKLRAEMVHKPNPIRHYKTVDIHPSDKLPTEAMSPHLKTERRCRGNKV</sequence>
<feature type="compositionally biased region" description="Basic and acidic residues" evidence="7">
    <location>
        <begin position="110"/>
        <end position="122"/>
    </location>
</feature>
<dbReference type="Proteomes" id="UP000694865">
    <property type="component" value="Unplaced"/>
</dbReference>
<protein>
    <submittedName>
        <fullName evidence="11">Targeting protein for Xklp2 homolog</fullName>
    </submittedName>
</protein>
<evidence type="ECO:0000256" key="3">
    <source>
        <dbReference type="ARBA" id="ARBA00005885"/>
    </source>
</evidence>